<dbReference type="Pfam" id="PF12833">
    <property type="entry name" value="HTH_18"/>
    <property type="match status" value="1"/>
</dbReference>
<organism evidence="6 7">
    <name type="scientific">Saccharophagus degradans (strain 2-40 / ATCC 43961 / DSM 17024)</name>
    <dbReference type="NCBI Taxonomy" id="203122"/>
    <lineage>
        <taxon>Bacteria</taxon>
        <taxon>Pseudomonadati</taxon>
        <taxon>Pseudomonadota</taxon>
        <taxon>Gammaproteobacteria</taxon>
        <taxon>Cellvibrionales</taxon>
        <taxon>Cellvibrionaceae</taxon>
        <taxon>Saccharophagus</taxon>
    </lineage>
</organism>
<dbReference type="InterPro" id="IPR018060">
    <property type="entry name" value="HTH_AraC"/>
</dbReference>
<dbReference type="eggNOG" id="COG2207">
    <property type="taxonomic scope" value="Bacteria"/>
</dbReference>
<reference evidence="6 7" key="1">
    <citation type="journal article" date="2008" name="PLoS Genet.">
        <title>Complete genome sequence of the complex carbohydrate-degrading marine bacterium, Saccharophagus degradans strain 2-40 T.</title>
        <authorList>
            <person name="Weiner R.M."/>
            <person name="Taylor L.E.II."/>
            <person name="Henrissat B."/>
            <person name="Hauser L."/>
            <person name="Land M."/>
            <person name="Coutinho P.M."/>
            <person name="Rancurel C."/>
            <person name="Saunders E.H."/>
            <person name="Longmire A.G."/>
            <person name="Zhang H."/>
            <person name="Bayer E.A."/>
            <person name="Gilbert H.J."/>
            <person name="Larimer F."/>
            <person name="Zhulin I.B."/>
            <person name="Ekborg N.A."/>
            <person name="Lamed R."/>
            <person name="Richardson P.M."/>
            <person name="Borovok I."/>
            <person name="Hutcheson S."/>
        </authorList>
    </citation>
    <scope>NUCLEOTIDE SEQUENCE [LARGE SCALE GENOMIC DNA]</scope>
    <source>
        <strain evidence="7">2-40 / ATCC 43961 / DSM 17024</strain>
    </source>
</reference>
<dbReference type="GO" id="GO:0003700">
    <property type="term" value="F:DNA-binding transcription factor activity"/>
    <property type="evidence" value="ECO:0007669"/>
    <property type="project" value="InterPro"/>
</dbReference>
<feature type="domain" description="HTH araC/xylS-type" evidence="5">
    <location>
        <begin position="230"/>
        <end position="328"/>
    </location>
</feature>
<evidence type="ECO:0000256" key="3">
    <source>
        <dbReference type="ARBA" id="ARBA00023163"/>
    </source>
</evidence>
<keyword evidence="7" id="KW-1185">Reference proteome</keyword>
<evidence type="ECO:0000256" key="2">
    <source>
        <dbReference type="ARBA" id="ARBA00023125"/>
    </source>
</evidence>
<feature type="coiled-coil region" evidence="4">
    <location>
        <begin position="251"/>
        <end position="278"/>
    </location>
</feature>
<accession>Q21K58</accession>
<dbReference type="KEGG" id="sde:Sde_1661"/>
<dbReference type="HOGENOM" id="CLU_833907_0_0_6"/>
<dbReference type="PANTHER" id="PTHR47894:SF1">
    <property type="entry name" value="HTH-TYPE TRANSCRIPTIONAL REGULATOR VQSM"/>
    <property type="match status" value="1"/>
</dbReference>
<dbReference type="GO" id="GO:0005829">
    <property type="term" value="C:cytosol"/>
    <property type="evidence" value="ECO:0007669"/>
    <property type="project" value="TreeGrafter"/>
</dbReference>
<dbReference type="EMBL" id="CP000282">
    <property type="protein sequence ID" value="ABD80921.1"/>
    <property type="molecule type" value="Genomic_DNA"/>
</dbReference>
<dbReference type="PANTHER" id="PTHR47894">
    <property type="entry name" value="HTH-TYPE TRANSCRIPTIONAL REGULATOR GADX"/>
    <property type="match status" value="1"/>
</dbReference>
<keyword evidence="4" id="KW-0175">Coiled coil</keyword>
<dbReference type="GO" id="GO:0000976">
    <property type="term" value="F:transcription cis-regulatory region binding"/>
    <property type="evidence" value="ECO:0007669"/>
    <property type="project" value="TreeGrafter"/>
</dbReference>
<dbReference type="PROSITE" id="PS01124">
    <property type="entry name" value="HTH_ARAC_FAMILY_2"/>
    <property type="match status" value="1"/>
</dbReference>
<dbReference type="Gene3D" id="1.10.10.60">
    <property type="entry name" value="Homeodomain-like"/>
    <property type="match status" value="1"/>
</dbReference>
<evidence type="ECO:0000313" key="7">
    <source>
        <dbReference type="Proteomes" id="UP000001947"/>
    </source>
</evidence>
<dbReference type="AlphaFoldDB" id="Q21K58"/>
<dbReference type="SMART" id="SM00342">
    <property type="entry name" value="HTH_ARAC"/>
    <property type="match status" value="1"/>
</dbReference>
<gene>
    <name evidence="6" type="ordered locus">Sde_1661</name>
</gene>
<dbReference type="SUPFAM" id="SSF46689">
    <property type="entry name" value="Homeodomain-like"/>
    <property type="match status" value="1"/>
</dbReference>
<keyword evidence="3" id="KW-0804">Transcription</keyword>
<keyword evidence="1" id="KW-0805">Transcription regulation</keyword>
<dbReference type="InterPro" id="IPR009057">
    <property type="entry name" value="Homeodomain-like_sf"/>
</dbReference>
<evidence type="ECO:0000313" key="6">
    <source>
        <dbReference type="EMBL" id="ABD80921.1"/>
    </source>
</evidence>
<dbReference type="SUPFAM" id="SSF55781">
    <property type="entry name" value="GAF domain-like"/>
    <property type="match status" value="1"/>
</dbReference>
<dbReference type="STRING" id="203122.Sde_1661"/>
<dbReference type="Proteomes" id="UP000001947">
    <property type="component" value="Chromosome"/>
</dbReference>
<name>Q21K58_SACD2</name>
<protein>
    <submittedName>
        <fullName evidence="6">Transcriptional regulator, AraC family</fullName>
    </submittedName>
</protein>
<sequence>MTVLKLVQSSSLPEAEEVYLPSQDSYDMKSPLEAMVYSYRILAHSYKYDSFNQAITSLLDAGIKKLGMETALLTRPVSAQIFEVVACGGKCEGFYVGQHLSLQETPCLTVFQKNETCAYTNVERMCGKVPAMAYNQTQVGAYLGTYVQPHFAEPGVMCFTAPEARLTEFSAEDVVFIELLAEGVAFMTDQLRAQAQRKLTDQAMFALGSVKTLDEYLEQARLPEVFGVPARVVEVLQRRIGHAPLSIGHVAEELNLSKRTLQRRLQQQDVNFAELRDQVRFHYSIDYLIKQHQSIDSISASLDFSDRTSFTNAFKRWTGLSPSTFRKLFRDYV</sequence>
<evidence type="ECO:0000256" key="1">
    <source>
        <dbReference type="ARBA" id="ARBA00023015"/>
    </source>
</evidence>
<keyword evidence="2" id="KW-0238">DNA-binding</keyword>
<evidence type="ECO:0000259" key="5">
    <source>
        <dbReference type="PROSITE" id="PS01124"/>
    </source>
</evidence>
<evidence type="ECO:0000256" key="4">
    <source>
        <dbReference type="SAM" id="Coils"/>
    </source>
</evidence>
<proteinExistence type="predicted"/>